<feature type="transmembrane region" description="Helical" evidence="1">
    <location>
        <begin position="300"/>
        <end position="321"/>
    </location>
</feature>
<feature type="transmembrane region" description="Helical" evidence="1">
    <location>
        <begin position="266"/>
        <end position="288"/>
    </location>
</feature>
<dbReference type="AlphaFoldDB" id="A0A2K8QMX5"/>
<gene>
    <name evidence="2" type="ORF">CVE23_10740</name>
</gene>
<dbReference type="EMBL" id="CP025003">
    <property type="protein sequence ID" value="ATZ94405.1"/>
    <property type="molecule type" value="Genomic_DNA"/>
</dbReference>
<keyword evidence="3" id="KW-1185">Reference proteome</keyword>
<accession>A0A2K8QMX5</accession>
<evidence type="ECO:0000256" key="1">
    <source>
        <dbReference type="SAM" id="Phobius"/>
    </source>
</evidence>
<evidence type="ECO:0000313" key="3">
    <source>
        <dbReference type="Proteomes" id="UP000231901"/>
    </source>
</evidence>
<name>A0A2K8QMX5_9GAMM</name>
<sequence length="398" mass="46930">MGIYIDNAVIAEIEKTNILISSKISKNKKHDINNLIDEGEKERFLDFVLWAAWSKFYHFLTLDNYSFDKNTLFNQEYMSEQIRFSRKDYNDQKVVFLSNLLRVMYEYFFWTGKEIGHTFLDYDTLTELHNSFYEGDSIGLQFKWIRDNLSVSLVQWMLKSDDFIKAKSLVMDVDNEIRKLDDVVKEKATSFSSDVSNMYTNAQQTIKQDKETIVHMVDDIKTKVREINALDDKVSRLRTEYNFVGLSSGFNKIKEKKEEELRKVEVYYQNLFGCIFIAPVIVFILHFIKSDFYPTDYSALFLFFPLLTVELALIYFFRLSYLEAKSIRTQLVQIELRLSLCAFIEGYVDYRKKVEMKEPDLFKLFDSMIFSPIQVNENNIPSMFDGVEAIANLVDKVK</sequence>
<dbReference type="GeneID" id="66564810"/>
<dbReference type="KEGG" id="dfn:CVE23_10740"/>
<protein>
    <submittedName>
        <fullName evidence="2">Uncharacterized protein</fullName>
    </submittedName>
</protein>
<reference evidence="3" key="1">
    <citation type="journal article" date="2018" name="Genome Announc.">
        <title>Complete genome sequence of a Dickeya fangzhongdai type strain causing bleeding canker of pear tree trunks.</title>
        <authorList>
            <person name="Zhao Y."/>
            <person name="Tian Y."/>
            <person name="Li X."/>
            <person name="Hu B."/>
        </authorList>
    </citation>
    <scope>NUCLEOTIDE SEQUENCE [LARGE SCALE GENOMIC DNA]</scope>
    <source>
        <strain evidence="3">DSM 101947</strain>
    </source>
</reference>
<dbReference type="Proteomes" id="UP000231901">
    <property type="component" value="Chromosome"/>
</dbReference>
<keyword evidence="1" id="KW-0812">Transmembrane</keyword>
<keyword evidence="1" id="KW-0472">Membrane</keyword>
<evidence type="ECO:0000313" key="2">
    <source>
        <dbReference type="EMBL" id="ATZ94405.1"/>
    </source>
</evidence>
<keyword evidence="1" id="KW-1133">Transmembrane helix</keyword>
<dbReference type="RefSeq" id="WP_100849517.1">
    <property type="nucleotide sequence ID" value="NZ_BMJF01000001.1"/>
</dbReference>
<proteinExistence type="predicted"/>
<organism evidence="2 3">
    <name type="scientific">Dickeya fangzhongdai</name>
    <dbReference type="NCBI Taxonomy" id="1778540"/>
    <lineage>
        <taxon>Bacteria</taxon>
        <taxon>Pseudomonadati</taxon>
        <taxon>Pseudomonadota</taxon>
        <taxon>Gammaproteobacteria</taxon>
        <taxon>Enterobacterales</taxon>
        <taxon>Pectobacteriaceae</taxon>
        <taxon>Dickeya</taxon>
    </lineage>
</organism>